<keyword evidence="3" id="KW-1185">Reference proteome</keyword>
<evidence type="ECO:0000313" key="2">
    <source>
        <dbReference type="EMBL" id="KAF9671147.1"/>
    </source>
</evidence>
<dbReference type="Proteomes" id="UP000657918">
    <property type="component" value="Unassembled WGS sequence"/>
</dbReference>
<dbReference type="EMBL" id="JADGMS010000012">
    <property type="protein sequence ID" value="KAF9671147.1"/>
    <property type="molecule type" value="Genomic_DNA"/>
</dbReference>
<dbReference type="PANTHER" id="PTHR31871">
    <property type="entry name" value="OS02G0137100 PROTEIN"/>
    <property type="match status" value="1"/>
</dbReference>
<dbReference type="NCBIfam" id="TIGR01589">
    <property type="entry name" value="A_thal_3526"/>
    <property type="match status" value="1"/>
</dbReference>
<sequence length="370" mass="40778">MSIGEVLVSLSEPELERQYSAEAARFSAKASQEPPRNEHKMTPGAPMVQDKIESCLQLYMNKEDVVKTLFQLDGIDPSVTTLAWKQLEEEKPEIFKDFYAMLILEEPSSTSNQLLDKQNDLENLLACLDDPLASIELDFQHVLVDTLPWGDTIPLEVPIPSGDPYIDSLSTVSCRQLVYDENPASDSFHPAQVNFERLMVKDRNAADIAPIPLFIDLEILSPASAAGNDQTEAEHDPILSCLNSPKPPGPVFGNLTDISGKFEDSEVVREKPIYGKSPDPPKPNFNSGSSIFLDPPEPNFNPGSAILPDLPGSNFNPGNSILPDTPETNSHPDFGTLLDPPNPKIDVDEYFNISLGSQSEEESQGKDFHY</sequence>
<proteinExistence type="predicted"/>
<evidence type="ECO:0000313" key="3">
    <source>
        <dbReference type="Proteomes" id="UP000657918"/>
    </source>
</evidence>
<accession>A0A835JH57</accession>
<evidence type="ECO:0000256" key="1">
    <source>
        <dbReference type="SAM" id="MobiDB-lite"/>
    </source>
</evidence>
<dbReference type="Pfam" id="PF09713">
    <property type="entry name" value="A_thal_3526"/>
    <property type="match status" value="1"/>
</dbReference>
<protein>
    <submittedName>
        <fullName evidence="2">Uncharacterized protein</fullName>
    </submittedName>
</protein>
<feature type="region of interest" description="Disordered" evidence="1">
    <location>
        <begin position="23"/>
        <end position="44"/>
    </location>
</feature>
<dbReference type="InterPro" id="IPR006476">
    <property type="entry name" value="CHP01589_pln"/>
</dbReference>
<feature type="region of interest" description="Disordered" evidence="1">
    <location>
        <begin position="271"/>
        <end position="346"/>
    </location>
</feature>
<comment type="caution">
    <text evidence="2">The sequence shown here is derived from an EMBL/GenBank/DDBJ whole genome shotgun (WGS) entry which is preliminary data.</text>
</comment>
<name>A0A835JH57_9ROSI</name>
<organism evidence="2 3">
    <name type="scientific">Salix dunnii</name>
    <dbReference type="NCBI Taxonomy" id="1413687"/>
    <lineage>
        <taxon>Eukaryota</taxon>
        <taxon>Viridiplantae</taxon>
        <taxon>Streptophyta</taxon>
        <taxon>Embryophyta</taxon>
        <taxon>Tracheophyta</taxon>
        <taxon>Spermatophyta</taxon>
        <taxon>Magnoliopsida</taxon>
        <taxon>eudicotyledons</taxon>
        <taxon>Gunneridae</taxon>
        <taxon>Pentapetalae</taxon>
        <taxon>rosids</taxon>
        <taxon>fabids</taxon>
        <taxon>Malpighiales</taxon>
        <taxon>Salicaceae</taxon>
        <taxon>Saliceae</taxon>
        <taxon>Salix</taxon>
    </lineage>
</organism>
<dbReference type="PANTHER" id="PTHR31871:SF9">
    <property type="entry name" value="HELICASE WITH ZINC FINGER PROTEIN"/>
    <property type="match status" value="1"/>
</dbReference>
<reference evidence="2 3" key="1">
    <citation type="submission" date="2020-10" db="EMBL/GenBank/DDBJ databases">
        <title>Plant Genome Project.</title>
        <authorList>
            <person name="Zhang R.-G."/>
        </authorList>
    </citation>
    <scope>NUCLEOTIDE SEQUENCE [LARGE SCALE GENOMIC DNA]</scope>
    <source>
        <strain evidence="2">FAFU-HL-1</strain>
        <tissue evidence="2">Leaf</tissue>
    </source>
</reference>
<gene>
    <name evidence="2" type="ORF">SADUNF_Sadunf12G0017300</name>
</gene>
<dbReference type="AlphaFoldDB" id="A0A835JH57"/>
<dbReference type="OrthoDB" id="828783at2759"/>